<evidence type="ECO:0000256" key="3">
    <source>
        <dbReference type="SAM" id="MobiDB-lite"/>
    </source>
</evidence>
<proteinExistence type="inferred from homology"/>
<feature type="compositionally biased region" description="Acidic residues" evidence="3">
    <location>
        <begin position="66"/>
        <end position="79"/>
    </location>
</feature>
<feature type="compositionally biased region" description="Basic and acidic residues" evidence="3">
    <location>
        <begin position="124"/>
        <end position="136"/>
    </location>
</feature>
<gene>
    <name evidence="5" type="primary">SEN54</name>
    <name evidence="5" type="ORF">SBRCBS47491_006020</name>
</gene>
<evidence type="ECO:0000259" key="4">
    <source>
        <dbReference type="Pfam" id="PF12928"/>
    </source>
</evidence>
<feature type="domain" description="tRNA-splicing endonuclease subunit Sen54 N-terminal" evidence="4">
    <location>
        <begin position="151"/>
        <end position="281"/>
    </location>
</feature>
<feature type="compositionally biased region" description="Polar residues" evidence="3">
    <location>
        <begin position="653"/>
        <end position="672"/>
    </location>
</feature>
<dbReference type="PANTHER" id="PTHR21027:SF1">
    <property type="entry name" value="TRNA-SPLICING ENDONUCLEASE SUBUNIT SEN54"/>
    <property type="match status" value="1"/>
</dbReference>
<keyword evidence="2" id="KW-0819">tRNA processing</keyword>
<comment type="similarity">
    <text evidence="1">Belongs to the SEN54 family.</text>
</comment>
<feature type="region of interest" description="Disordered" evidence="3">
    <location>
        <begin position="593"/>
        <end position="672"/>
    </location>
</feature>
<dbReference type="EMBL" id="CAWUHC010000055">
    <property type="protein sequence ID" value="CAK7225823.1"/>
    <property type="molecule type" value="Genomic_DNA"/>
</dbReference>
<reference evidence="5 6" key="1">
    <citation type="submission" date="2024-01" db="EMBL/GenBank/DDBJ databases">
        <authorList>
            <person name="Allen C."/>
            <person name="Tagirdzhanova G."/>
        </authorList>
    </citation>
    <scope>NUCLEOTIDE SEQUENCE [LARGE SCALE GENOMIC DNA]</scope>
</reference>
<dbReference type="Pfam" id="PF12928">
    <property type="entry name" value="tRNA_int_end_N2"/>
    <property type="match status" value="1"/>
</dbReference>
<accession>A0ABP0C1G2</accession>
<evidence type="ECO:0000313" key="6">
    <source>
        <dbReference type="Proteomes" id="UP001642406"/>
    </source>
</evidence>
<dbReference type="InterPro" id="IPR024337">
    <property type="entry name" value="tRNA_splic_suSen54"/>
</dbReference>
<keyword evidence="6" id="KW-1185">Reference proteome</keyword>
<comment type="caution">
    <text evidence="5">The sequence shown here is derived from an EMBL/GenBank/DDBJ whole genome shotgun (WGS) entry which is preliminary data.</text>
</comment>
<dbReference type="Proteomes" id="UP001642406">
    <property type="component" value="Unassembled WGS sequence"/>
</dbReference>
<feature type="compositionally biased region" description="Low complexity" evidence="3">
    <location>
        <begin position="624"/>
        <end position="643"/>
    </location>
</feature>
<organism evidence="5 6">
    <name type="scientific">Sporothrix bragantina</name>
    <dbReference type="NCBI Taxonomy" id="671064"/>
    <lineage>
        <taxon>Eukaryota</taxon>
        <taxon>Fungi</taxon>
        <taxon>Dikarya</taxon>
        <taxon>Ascomycota</taxon>
        <taxon>Pezizomycotina</taxon>
        <taxon>Sordariomycetes</taxon>
        <taxon>Sordariomycetidae</taxon>
        <taxon>Ophiostomatales</taxon>
        <taxon>Ophiostomataceae</taxon>
        <taxon>Sporothrix</taxon>
    </lineage>
</organism>
<feature type="region of interest" description="Disordered" evidence="3">
    <location>
        <begin position="509"/>
        <end position="535"/>
    </location>
</feature>
<protein>
    <submittedName>
        <fullName evidence="5">tRNA-splicing endonuclease subunit sen54</fullName>
    </submittedName>
</protein>
<keyword evidence="5" id="KW-0540">Nuclease</keyword>
<feature type="region of interest" description="Disordered" evidence="3">
    <location>
        <begin position="399"/>
        <end position="439"/>
    </location>
</feature>
<keyword evidence="5" id="KW-0255">Endonuclease</keyword>
<feature type="compositionally biased region" description="Low complexity" evidence="3">
    <location>
        <begin position="415"/>
        <end position="425"/>
    </location>
</feature>
<evidence type="ECO:0000256" key="1">
    <source>
        <dbReference type="ARBA" id="ARBA00005736"/>
    </source>
</evidence>
<evidence type="ECO:0000313" key="5">
    <source>
        <dbReference type="EMBL" id="CAK7225823.1"/>
    </source>
</evidence>
<feature type="region of interest" description="Disordered" evidence="3">
    <location>
        <begin position="1"/>
        <end position="136"/>
    </location>
</feature>
<dbReference type="InterPro" id="IPR024336">
    <property type="entry name" value="tRNA_splic_suSen54_N"/>
</dbReference>
<dbReference type="PANTHER" id="PTHR21027">
    <property type="entry name" value="TRNA-SPLICING ENDONUCLEASE SUBUNIT SEN54"/>
    <property type="match status" value="1"/>
</dbReference>
<name>A0ABP0C1G2_9PEZI</name>
<dbReference type="GO" id="GO:0004519">
    <property type="term" value="F:endonuclease activity"/>
    <property type="evidence" value="ECO:0007669"/>
    <property type="project" value="UniProtKB-KW"/>
</dbReference>
<evidence type="ECO:0000256" key="2">
    <source>
        <dbReference type="ARBA" id="ARBA00022694"/>
    </source>
</evidence>
<feature type="compositionally biased region" description="Basic and acidic residues" evidence="3">
    <location>
        <begin position="10"/>
        <end position="20"/>
    </location>
</feature>
<feature type="compositionally biased region" description="Polar residues" evidence="3">
    <location>
        <begin position="519"/>
        <end position="534"/>
    </location>
</feature>
<keyword evidence="5" id="KW-0378">Hydrolase</keyword>
<sequence>MAPPAQIQKDSAHLGAHESDSIPGASDETAADSGEVSLPGDDEDSLILTGSCDRSRTNGTDGSTLGDDDNDEDDNDDGAPEAQDYRGFAALIGGGGSKNASSTAPGLSGPMLKRKQQISSQTIRKGEKDFEEHGTRAQRDALEQSRAVMESVLAHTRVHYGSTVAGGSDVIRGWYFPDAWQDALEEEEELENLRNLPPNTGTSAQSNQGRRFAHTRHRVVMVEANRGVMFSSVGAVPGKPRWVEGVSKTEQPKPRPGFNRVWLLPEEALFFMERGSMELYWPLQELETVLDKIGEEGSQSLGDINDNLDLGIPLSLQAAYSLLIGPDTDTPRGRVSLPSYQVYTHLRRAGYQVLRAVKTDPQTPLDTPRSQQQVPPAPTSLLQWLLSFISPPQPSLPSYYRGVDPASPPPPHLPHGPLVQPAASSSKEEEEQEGTSSSDSPFRIVYHVWKAGASSANAGTGSSTAFSKTRPPPADFYLSVADAHATGVPSLEQVTELLALVPPLSAKTHASKRGKQAGTALSTPKPNPAPSTASFPPLPVVYRHIKLGCRCVIIAVVDHGIVNYMRFSDGTFGTDPIWPRFDALVSGRFMTGVNGRAGARKGKGKSGGGKNQKKKENASKSVKRAATASSASKSPTSTLASSTNAPAPKDSKPQAQDGSSSTKSEVDTGASN</sequence>